<evidence type="ECO:0000313" key="8">
    <source>
        <dbReference type="Proteomes" id="UP000006167"/>
    </source>
</evidence>
<dbReference type="AlphaFoldDB" id="A0A0E0XUD4"/>
<feature type="domain" description="Fimbrial-type adhesion" evidence="6">
    <location>
        <begin position="198"/>
        <end position="349"/>
    </location>
</feature>
<comment type="similarity">
    <text evidence="2">Belongs to the fimbrial protein family.</text>
</comment>
<dbReference type="Proteomes" id="UP000006167">
    <property type="component" value="Chromosome"/>
</dbReference>
<dbReference type="Pfam" id="PF00419">
    <property type="entry name" value="Fimbrial"/>
    <property type="match status" value="1"/>
</dbReference>
<dbReference type="KEGG" id="esl:O3K_01145"/>
<dbReference type="InterPro" id="IPR008966">
    <property type="entry name" value="Adhesion_dom_sf"/>
</dbReference>
<dbReference type="NCBIfam" id="NF011753">
    <property type="entry name" value="PRK15206.1"/>
    <property type="match status" value="1"/>
</dbReference>
<protein>
    <submittedName>
        <fullName evidence="7">Long polar fimbrial protein LpfD</fullName>
    </submittedName>
</protein>
<feature type="chain" id="PRO_5002376508" evidence="5">
    <location>
        <begin position="25"/>
        <end position="351"/>
    </location>
</feature>
<dbReference type="Gene3D" id="2.60.40.1090">
    <property type="entry name" value="Fimbrial-type adhesion domain"/>
    <property type="match status" value="1"/>
</dbReference>
<dbReference type="GO" id="GO:0009289">
    <property type="term" value="C:pilus"/>
    <property type="evidence" value="ECO:0007669"/>
    <property type="project" value="UniProtKB-SubCell"/>
</dbReference>
<reference evidence="7 8" key="1">
    <citation type="journal article" date="2012" name="PLoS ONE">
        <title>Genomic comparison of Escherichia coli O104:H4 isolates from 2009 and 2011 reveals plasmid, and prophage heterogeneity, including Shiga toxin encoding phage stx2.</title>
        <authorList>
            <consortium name="Threat Characterization Consortium"/>
            <person name="Ahmed S.A."/>
            <person name="Awosika J."/>
            <person name="Baldwin C."/>
            <person name="Bishop-Lilly K.A."/>
            <person name="Biswas B."/>
            <person name="Broomall S."/>
            <person name="Chain P.S."/>
            <person name="Chertkov O."/>
            <person name="Chokoshvili O."/>
            <person name="Coyne S."/>
            <person name="Davenport K."/>
            <person name="Detter J.C."/>
            <person name="Dorman W."/>
            <person name="Erkkila T.H."/>
            <person name="Folster J.P."/>
            <person name="Frey K.G."/>
            <person name="George M."/>
            <person name="Gleasner C."/>
            <person name="Henry M."/>
            <person name="Hill K.K."/>
            <person name="Hubbard K."/>
            <person name="Insalaco J."/>
            <person name="Johnson S."/>
            <person name="Kitzmiller A."/>
            <person name="Krepps M."/>
            <person name="Lo C.C."/>
            <person name="Luu T."/>
            <person name="McNew L.A."/>
            <person name="Minogue T."/>
            <person name="Munk C.A."/>
            <person name="Osborne B."/>
            <person name="Patel M."/>
            <person name="Reitenga K.G."/>
            <person name="Rosenzweig C.N."/>
            <person name="Shea A."/>
            <person name="Shen X."/>
            <person name="Strockbine N."/>
            <person name="Tarr C."/>
            <person name="Teshima H."/>
            <person name="van Gieson E."/>
            <person name="Verratti K."/>
            <person name="Wolcott M."/>
            <person name="Xie G."/>
            <person name="Sozhamannan S."/>
            <person name="Gibbons H.S."/>
        </authorList>
    </citation>
    <scope>NUCLEOTIDE SEQUENCE [LARGE SCALE GENOMIC DNA]</scope>
    <source>
        <strain evidence="7 8">2011C-3493</strain>
    </source>
</reference>
<dbReference type="RefSeq" id="WP_000694926.1">
    <property type="nucleotide sequence ID" value="NC_018658.1"/>
</dbReference>
<dbReference type="PANTHER" id="PTHR33420">
    <property type="entry name" value="FIMBRIAL SUBUNIT ELFA-RELATED"/>
    <property type="match status" value="1"/>
</dbReference>
<evidence type="ECO:0000313" key="7">
    <source>
        <dbReference type="EMBL" id="AFS72162.1"/>
    </source>
</evidence>
<evidence type="ECO:0000256" key="3">
    <source>
        <dbReference type="ARBA" id="ARBA00022729"/>
    </source>
</evidence>
<evidence type="ECO:0000256" key="5">
    <source>
        <dbReference type="SAM" id="SignalP"/>
    </source>
</evidence>
<proteinExistence type="inferred from homology"/>
<dbReference type="PATRIC" id="fig|1133852.3.peg.230"/>
<gene>
    <name evidence="7" type="ordered locus">O3K_01145</name>
</gene>
<dbReference type="InterPro" id="IPR050263">
    <property type="entry name" value="Bact_Fimbrial_Adh_Pro"/>
</dbReference>
<dbReference type="InterPro" id="IPR036937">
    <property type="entry name" value="Adhesion_dom_fimbrial_sf"/>
</dbReference>
<evidence type="ECO:0000256" key="1">
    <source>
        <dbReference type="ARBA" id="ARBA00004561"/>
    </source>
</evidence>
<organism evidence="7 8">
    <name type="scientific">Escherichia coli O104:H4 (strain 2011C-3493)</name>
    <dbReference type="NCBI Taxonomy" id="1133852"/>
    <lineage>
        <taxon>Bacteria</taxon>
        <taxon>Pseudomonadati</taxon>
        <taxon>Pseudomonadota</taxon>
        <taxon>Gammaproteobacteria</taxon>
        <taxon>Enterobacterales</taxon>
        <taxon>Enterobacteriaceae</taxon>
        <taxon>Escherichia</taxon>
    </lineage>
</organism>
<sequence>MKIKNLLAGMVLLGTSTFAGNIWAADWGPCQTSNGVAHEYSFDFVQTIQVPSENKAGKILTQPFALGTKYSAYCECPDPIPDNGVVTYFKGVTLLPEPGTVDGYYKFNNYIDILTKIYVYTQLDIPVPFTDRSNGTAQKECTPYTANNWGTGGKGSISIYISHPFVGQMIIPKTRVASLFGTKKKGVYNDSQPMANVSISGSITVTQGCELAAGTVLDIPFGEYQAHDFKGRAGQPPQNVQKVQKELSFDCNNISDGVKIYLSIDATPNTAYPSAIDLGNADVGAVIEDGKGNILKPNDSNSLLEMNPGSLYEDVKRKATTTITAYPVSTTGKLPAAGDYSGIATIHVELE</sequence>
<evidence type="ECO:0000256" key="4">
    <source>
        <dbReference type="ARBA" id="ARBA00023263"/>
    </source>
</evidence>
<dbReference type="GO" id="GO:0043709">
    <property type="term" value="P:cell adhesion involved in single-species biofilm formation"/>
    <property type="evidence" value="ECO:0007669"/>
    <property type="project" value="TreeGrafter"/>
</dbReference>
<name>A0A0E0XUD4_ECO1C</name>
<keyword evidence="4" id="KW-0281">Fimbrium</keyword>
<dbReference type="InterPro" id="IPR000259">
    <property type="entry name" value="Adhesion_dom_fimbrial"/>
</dbReference>
<comment type="subcellular location">
    <subcellularLocation>
        <location evidence="1">Fimbrium</location>
    </subcellularLocation>
</comment>
<accession>A0A0E0XUD4</accession>
<evidence type="ECO:0000256" key="2">
    <source>
        <dbReference type="ARBA" id="ARBA00006671"/>
    </source>
</evidence>
<dbReference type="EMBL" id="CP003289">
    <property type="protein sequence ID" value="AFS72162.1"/>
    <property type="molecule type" value="Genomic_DNA"/>
</dbReference>
<dbReference type="SUPFAM" id="SSF49401">
    <property type="entry name" value="Bacterial adhesins"/>
    <property type="match status" value="1"/>
</dbReference>
<dbReference type="PANTHER" id="PTHR33420:SF31">
    <property type="entry name" value="TYPE 1 FIMBRIN D-MANNOSE SPECIFIC ADHESIN"/>
    <property type="match status" value="1"/>
</dbReference>
<keyword evidence="3 5" id="KW-0732">Signal</keyword>
<dbReference type="HOGENOM" id="CLU_066608_0_0_6"/>
<evidence type="ECO:0000259" key="6">
    <source>
        <dbReference type="Pfam" id="PF00419"/>
    </source>
</evidence>
<feature type="signal peptide" evidence="5">
    <location>
        <begin position="1"/>
        <end position="24"/>
    </location>
</feature>